<dbReference type="Proteomes" id="UP000051461">
    <property type="component" value="Unassembled WGS sequence"/>
</dbReference>
<gene>
    <name evidence="1" type="ORF">FC07_GL002039</name>
</gene>
<keyword evidence="2" id="KW-1185">Reference proteome</keyword>
<protein>
    <recommendedName>
        <fullName evidence="3">N-acetyltransferase domain-containing protein</fullName>
    </recommendedName>
</protein>
<evidence type="ECO:0000313" key="2">
    <source>
        <dbReference type="Proteomes" id="UP000051461"/>
    </source>
</evidence>
<evidence type="ECO:0008006" key="3">
    <source>
        <dbReference type="Google" id="ProtNLM"/>
    </source>
</evidence>
<evidence type="ECO:0000313" key="1">
    <source>
        <dbReference type="EMBL" id="KRK32609.1"/>
    </source>
</evidence>
<dbReference type="InterPro" id="IPR016181">
    <property type="entry name" value="Acyl_CoA_acyltransferase"/>
</dbReference>
<dbReference type="EMBL" id="AZDA01000140">
    <property type="protein sequence ID" value="KRK32609.1"/>
    <property type="molecule type" value="Genomic_DNA"/>
</dbReference>
<dbReference type="SUPFAM" id="SSF55729">
    <property type="entry name" value="Acyl-CoA N-acyltransferases (Nat)"/>
    <property type="match status" value="1"/>
</dbReference>
<name>A0A0R1GL55_9LACO</name>
<dbReference type="RefSeq" id="WP_057905871.1">
    <property type="nucleotide sequence ID" value="NZ_AZDA01000140.1"/>
</dbReference>
<proteinExistence type="predicted"/>
<dbReference type="Gene3D" id="3.40.630.30">
    <property type="match status" value="1"/>
</dbReference>
<dbReference type="PATRIC" id="fig|1423726.3.peg.2116"/>
<comment type="caution">
    <text evidence="1">The sequence shown here is derived from an EMBL/GenBank/DDBJ whole genome shotgun (WGS) entry which is preliminary data.</text>
</comment>
<accession>A0A0R1GL55</accession>
<organism evidence="1 2">
    <name type="scientific">Loigolactobacillus bifermentans DSM 20003</name>
    <dbReference type="NCBI Taxonomy" id="1423726"/>
    <lineage>
        <taxon>Bacteria</taxon>
        <taxon>Bacillati</taxon>
        <taxon>Bacillota</taxon>
        <taxon>Bacilli</taxon>
        <taxon>Lactobacillales</taxon>
        <taxon>Lactobacillaceae</taxon>
        <taxon>Loigolactobacillus</taxon>
    </lineage>
</organism>
<sequence length="153" mass="17923">MQIQVLETKNTQLLARLNEPLQTFRHQKQPDIFAPYNYDHVEMAFAQQLVTLPGLHFIVSVTDTGKVTGYASYQIDFQNHIQLQAEIHELFILPQFEKTRSRQALLSFIEKSARINGAHKLLLNYWQGERELQDFCQVVGFQPYRVQMEKKLS</sequence>
<dbReference type="AlphaFoldDB" id="A0A0R1GL55"/>
<reference evidence="1 2" key="1">
    <citation type="journal article" date="2015" name="Genome Announc.">
        <title>Expanding the biotechnology potential of lactobacilli through comparative genomics of 213 strains and associated genera.</title>
        <authorList>
            <person name="Sun Z."/>
            <person name="Harris H.M."/>
            <person name="McCann A."/>
            <person name="Guo C."/>
            <person name="Argimon S."/>
            <person name="Zhang W."/>
            <person name="Yang X."/>
            <person name="Jeffery I.B."/>
            <person name="Cooney J.C."/>
            <person name="Kagawa T.F."/>
            <person name="Liu W."/>
            <person name="Song Y."/>
            <person name="Salvetti E."/>
            <person name="Wrobel A."/>
            <person name="Rasinkangas P."/>
            <person name="Parkhill J."/>
            <person name="Rea M.C."/>
            <person name="O'Sullivan O."/>
            <person name="Ritari J."/>
            <person name="Douillard F.P."/>
            <person name="Paul Ross R."/>
            <person name="Yang R."/>
            <person name="Briner A.E."/>
            <person name="Felis G.E."/>
            <person name="de Vos W.M."/>
            <person name="Barrangou R."/>
            <person name="Klaenhammer T.R."/>
            <person name="Caufield P.W."/>
            <person name="Cui Y."/>
            <person name="Zhang H."/>
            <person name="O'Toole P.W."/>
        </authorList>
    </citation>
    <scope>NUCLEOTIDE SEQUENCE [LARGE SCALE GENOMIC DNA]</scope>
    <source>
        <strain evidence="1 2">DSM 20003</strain>
    </source>
</reference>